<dbReference type="NCBIfam" id="NF007836">
    <property type="entry name" value="PRK10548.1"/>
    <property type="match status" value="1"/>
</dbReference>
<dbReference type="Proteomes" id="UP000787201">
    <property type="component" value="Unassembled WGS sequence"/>
</dbReference>
<keyword evidence="6" id="KW-0966">Cell projection</keyword>
<dbReference type="Pfam" id="PF05400">
    <property type="entry name" value="FliT"/>
    <property type="match status" value="1"/>
</dbReference>
<evidence type="ECO:0000256" key="3">
    <source>
        <dbReference type="ARBA" id="ARBA00022795"/>
    </source>
</evidence>
<keyword evidence="6" id="KW-0969">Cilium</keyword>
<gene>
    <name evidence="7" type="primary">fliT</name>
    <name evidence="7" type="ORF">KQV47_08700</name>
    <name evidence="6" type="ORF">SS37_09590</name>
</gene>
<dbReference type="PATRIC" id="fig|1619248.3.peg.988"/>
<evidence type="ECO:0000256" key="2">
    <source>
        <dbReference type="ARBA" id="ARBA00022490"/>
    </source>
</evidence>
<dbReference type="InterPro" id="IPR008622">
    <property type="entry name" value="FliT"/>
</dbReference>
<dbReference type="AlphaFoldDB" id="A0A0F1B430"/>
<dbReference type="GO" id="GO:0044781">
    <property type="term" value="P:bacterial-type flagellum organization"/>
    <property type="evidence" value="ECO:0007669"/>
    <property type="project" value="UniProtKB-KW"/>
</dbReference>
<dbReference type="EMBL" id="JAHLTI010000004">
    <property type="protein sequence ID" value="MBU5924273.1"/>
    <property type="molecule type" value="Genomic_DNA"/>
</dbReference>
<evidence type="ECO:0000256" key="4">
    <source>
        <dbReference type="ARBA" id="ARBA00023186"/>
    </source>
</evidence>
<name>A0A0F1B430_9ENTR</name>
<evidence type="ECO:0000313" key="8">
    <source>
        <dbReference type="Proteomes" id="UP000033352"/>
    </source>
</evidence>
<evidence type="ECO:0000256" key="1">
    <source>
        <dbReference type="ARBA" id="ARBA00004514"/>
    </source>
</evidence>
<reference evidence="7 9" key="2">
    <citation type="submission" date="2021-06" db="EMBL/GenBank/DDBJ databases">
        <authorList>
            <person name="Stanton E."/>
        </authorList>
    </citation>
    <scope>NUCLEOTIDE SEQUENCE [LARGE SCALE GENOMIC DNA]</scope>
    <source>
        <strain evidence="7 9">2021EL-00146</strain>
    </source>
</reference>
<evidence type="ECO:0000313" key="7">
    <source>
        <dbReference type="EMBL" id="MBU5924273.1"/>
    </source>
</evidence>
<evidence type="ECO:0000256" key="5">
    <source>
        <dbReference type="ARBA" id="ARBA00093797"/>
    </source>
</evidence>
<protein>
    <recommendedName>
        <fullName evidence="5">Flagellar protein FliT</fullName>
    </recommendedName>
</protein>
<keyword evidence="3" id="KW-1005">Bacterial flagellum biogenesis</keyword>
<comment type="caution">
    <text evidence="6">The sequence shown here is derived from an EMBL/GenBank/DDBJ whole genome shotgun (WGS) entry which is preliminary data.</text>
</comment>
<keyword evidence="6" id="KW-0282">Flagellum</keyword>
<keyword evidence="4" id="KW-0143">Chaperone</keyword>
<dbReference type="Gene3D" id="1.20.58.380">
    <property type="entry name" value="Flagellar protein flit"/>
    <property type="match status" value="1"/>
</dbReference>
<comment type="subcellular location">
    <subcellularLocation>
        <location evidence="1">Cytoplasm</location>
        <location evidence="1">Cytosol</location>
    </subcellularLocation>
</comment>
<dbReference type="OrthoDB" id="6494117at2"/>
<dbReference type="EMBL" id="JZYX01000016">
    <property type="protein sequence ID" value="KJN27930.1"/>
    <property type="molecule type" value="Genomic_DNA"/>
</dbReference>
<reference evidence="6 8" key="1">
    <citation type="submission" date="2015-03" db="EMBL/GenBank/DDBJ databases">
        <authorList>
            <person name="McCorrison J."/>
            <person name="Sanka R."/>
            <person name="Adams M."/>
            <person name="Brinkac L."/>
            <person name="Nierman W."/>
            <person name="Sutton G."/>
            <person name="Nelson K."/>
            <person name="Kiedrowski L."/>
            <person name="Guerrero D."/>
            <person name="Bonomo R."/>
        </authorList>
    </citation>
    <scope>NUCLEOTIDE SEQUENCE [LARGE SCALE GENOMIC DNA]</scope>
    <source>
        <strain evidence="6 8">35699</strain>
    </source>
</reference>
<proteinExistence type="predicted"/>
<keyword evidence="2" id="KW-0963">Cytoplasm</keyword>
<dbReference type="GeneID" id="72832640"/>
<evidence type="ECO:0000313" key="9">
    <source>
        <dbReference type="Proteomes" id="UP000787201"/>
    </source>
</evidence>
<sequence>MNTPSAALSHWQALHAQSIAMLNLAHSGQWDALIEQEMHYVQLVERISQTPIMSCPPAQVEQARALLEMILENENALKALLKVRMDELRSLIDQTGKQQSITSTYGKLSGNILYPESLTRDTQL</sequence>
<organism evidence="6 8">
    <name type="scientific">Enterobacter sichuanensis</name>
    <dbReference type="NCBI Taxonomy" id="2071710"/>
    <lineage>
        <taxon>Bacteria</taxon>
        <taxon>Pseudomonadati</taxon>
        <taxon>Pseudomonadota</taxon>
        <taxon>Gammaproteobacteria</taxon>
        <taxon>Enterobacterales</taxon>
        <taxon>Enterobacteriaceae</taxon>
        <taxon>Enterobacter</taxon>
        <taxon>Enterobacter cloacae complex</taxon>
    </lineage>
</organism>
<accession>A0A0F1B430</accession>
<keyword evidence="9" id="KW-1185">Reference proteome</keyword>
<dbReference type="Proteomes" id="UP000033352">
    <property type="component" value="Unassembled WGS sequence"/>
</dbReference>
<evidence type="ECO:0000313" key="6">
    <source>
        <dbReference type="EMBL" id="KJN27930.1"/>
    </source>
</evidence>
<dbReference type="RefSeq" id="WP_045285399.1">
    <property type="nucleotide sequence ID" value="NZ_CABMND010000010.1"/>
</dbReference>